<keyword evidence="2" id="KW-1185">Reference proteome</keyword>
<dbReference type="EMBL" id="CARXXK010001058">
    <property type="protein sequence ID" value="CAI6372651.1"/>
    <property type="molecule type" value="Genomic_DNA"/>
</dbReference>
<dbReference type="Proteomes" id="UP001160148">
    <property type="component" value="Unassembled WGS sequence"/>
</dbReference>
<accession>A0AAV0XZK4</accession>
<sequence>MLNKYNIIIVFKGNCVPAQIPNSSSIRTAKCRALRKERLHTDPIIAALSIMKRNTIHGNTIRDNGYDHFFVHFWSNLQLQIYKECYLKSKIQCMQFGGCCRKIKRLEQHQNSSLFLYEGVPEIENKTFTALSMV</sequence>
<proteinExistence type="predicted"/>
<comment type="caution">
    <text evidence="1">The sequence shown here is derived from an EMBL/GenBank/DDBJ whole genome shotgun (WGS) entry which is preliminary data.</text>
</comment>
<name>A0AAV0XZK4_9HEMI</name>
<gene>
    <name evidence="1" type="ORF">MEUPH1_LOCUS26496</name>
</gene>
<evidence type="ECO:0000313" key="1">
    <source>
        <dbReference type="EMBL" id="CAI6372651.1"/>
    </source>
</evidence>
<protein>
    <submittedName>
        <fullName evidence="1">Uncharacterized protein</fullName>
    </submittedName>
</protein>
<dbReference type="AlphaFoldDB" id="A0AAV0XZK4"/>
<organism evidence="1 2">
    <name type="scientific">Macrosiphum euphorbiae</name>
    <name type="common">potato aphid</name>
    <dbReference type="NCBI Taxonomy" id="13131"/>
    <lineage>
        <taxon>Eukaryota</taxon>
        <taxon>Metazoa</taxon>
        <taxon>Ecdysozoa</taxon>
        <taxon>Arthropoda</taxon>
        <taxon>Hexapoda</taxon>
        <taxon>Insecta</taxon>
        <taxon>Pterygota</taxon>
        <taxon>Neoptera</taxon>
        <taxon>Paraneoptera</taxon>
        <taxon>Hemiptera</taxon>
        <taxon>Sternorrhyncha</taxon>
        <taxon>Aphidomorpha</taxon>
        <taxon>Aphidoidea</taxon>
        <taxon>Aphididae</taxon>
        <taxon>Macrosiphini</taxon>
        <taxon>Macrosiphum</taxon>
    </lineage>
</organism>
<evidence type="ECO:0000313" key="2">
    <source>
        <dbReference type="Proteomes" id="UP001160148"/>
    </source>
</evidence>
<reference evidence="1 2" key="1">
    <citation type="submission" date="2023-01" db="EMBL/GenBank/DDBJ databases">
        <authorList>
            <person name="Whitehead M."/>
        </authorList>
    </citation>
    <scope>NUCLEOTIDE SEQUENCE [LARGE SCALE GENOMIC DNA]</scope>
</reference>